<proteinExistence type="predicted"/>
<dbReference type="Proteomes" id="UP000800041">
    <property type="component" value="Unassembled WGS sequence"/>
</dbReference>
<reference evidence="2" key="1">
    <citation type="journal article" date="2020" name="Stud. Mycol.">
        <title>101 Dothideomycetes genomes: a test case for predicting lifestyles and emergence of pathogens.</title>
        <authorList>
            <person name="Haridas S."/>
            <person name="Albert R."/>
            <person name="Binder M."/>
            <person name="Bloem J."/>
            <person name="Labutti K."/>
            <person name="Salamov A."/>
            <person name="Andreopoulos B."/>
            <person name="Baker S."/>
            <person name="Barry K."/>
            <person name="Bills G."/>
            <person name="Bluhm B."/>
            <person name="Cannon C."/>
            <person name="Castanera R."/>
            <person name="Culley D."/>
            <person name="Daum C."/>
            <person name="Ezra D."/>
            <person name="Gonzalez J."/>
            <person name="Henrissat B."/>
            <person name="Kuo A."/>
            <person name="Liang C."/>
            <person name="Lipzen A."/>
            <person name="Lutzoni F."/>
            <person name="Magnuson J."/>
            <person name="Mondo S."/>
            <person name="Nolan M."/>
            <person name="Ohm R."/>
            <person name="Pangilinan J."/>
            <person name="Park H.-J."/>
            <person name="Ramirez L."/>
            <person name="Alfaro M."/>
            <person name="Sun H."/>
            <person name="Tritt A."/>
            <person name="Yoshinaga Y."/>
            <person name="Zwiers L.-H."/>
            <person name="Turgeon B."/>
            <person name="Goodwin S."/>
            <person name="Spatafora J."/>
            <person name="Crous P."/>
            <person name="Grigoriev I."/>
        </authorList>
    </citation>
    <scope>NUCLEOTIDE SEQUENCE</scope>
    <source>
        <strain evidence="2">CBS 113979</strain>
    </source>
</reference>
<name>A0A6G1HC31_9PEZI</name>
<evidence type="ECO:0000313" key="3">
    <source>
        <dbReference type="Proteomes" id="UP000800041"/>
    </source>
</evidence>
<protein>
    <submittedName>
        <fullName evidence="2">Uncharacterized protein</fullName>
    </submittedName>
</protein>
<feature type="region of interest" description="Disordered" evidence="1">
    <location>
        <begin position="299"/>
        <end position="327"/>
    </location>
</feature>
<dbReference type="EMBL" id="ML977141">
    <property type="protein sequence ID" value="KAF1990715.1"/>
    <property type="molecule type" value="Genomic_DNA"/>
</dbReference>
<feature type="region of interest" description="Disordered" evidence="1">
    <location>
        <begin position="104"/>
        <end position="216"/>
    </location>
</feature>
<gene>
    <name evidence="2" type="ORF">K402DRAFT_389637</name>
</gene>
<organism evidence="2 3">
    <name type="scientific">Aulographum hederae CBS 113979</name>
    <dbReference type="NCBI Taxonomy" id="1176131"/>
    <lineage>
        <taxon>Eukaryota</taxon>
        <taxon>Fungi</taxon>
        <taxon>Dikarya</taxon>
        <taxon>Ascomycota</taxon>
        <taxon>Pezizomycotina</taxon>
        <taxon>Dothideomycetes</taxon>
        <taxon>Pleosporomycetidae</taxon>
        <taxon>Aulographales</taxon>
        <taxon>Aulographaceae</taxon>
    </lineage>
</organism>
<keyword evidence="3" id="KW-1185">Reference proteome</keyword>
<sequence length="327" mass="31482">MAFIGNIVTNWATTALQGAATAAVSYGGGLAGDVVSGAGNVIESTGRGVGGKVEGYAKNYGDWINSYGDSLRGVKSVLPRGGPLSVYADGKNGTQAKANKAITAGPNATRKTLPRTNSSPASTAAGSKAMVKTNGAGGTANKSQKSGPVGGVQKPVTRSATSAVNKSVGSLSDSKPKAYPSTVTNRGAGAANGVKKQASGAASGAKGYPSTVTNKGAGAVKSVGSTASGAGNTAKGYTSKVTGMPARGAGGAVNGAKGYSSKVTGMPGQAAKSVTNTASSYTPAGNSYKSSGNSYAGHIPGFGGESKPSAPKSVAGAVPGGGHIPGF</sequence>
<evidence type="ECO:0000256" key="1">
    <source>
        <dbReference type="SAM" id="MobiDB-lite"/>
    </source>
</evidence>
<feature type="compositionally biased region" description="Polar residues" evidence="1">
    <location>
        <begin position="114"/>
        <end position="125"/>
    </location>
</feature>
<evidence type="ECO:0000313" key="2">
    <source>
        <dbReference type="EMBL" id="KAF1990715.1"/>
    </source>
</evidence>
<accession>A0A6G1HC31</accession>
<feature type="compositionally biased region" description="Polar residues" evidence="1">
    <location>
        <begin position="156"/>
        <end position="173"/>
    </location>
</feature>
<dbReference type="AlphaFoldDB" id="A0A6G1HC31"/>
<feature type="compositionally biased region" description="Low complexity" evidence="1">
    <location>
        <begin position="193"/>
        <end position="207"/>
    </location>
</feature>
<dbReference type="OrthoDB" id="3649215at2759"/>
<feature type="compositionally biased region" description="Gly residues" evidence="1">
    <location>
        <begin position="318"/>
        <end position="327"/>
    </location>
</feature>